<evidence type="ECO:0000256" key="1">
    <source>
        <dbReference type="SAM" id="SignalP"/>
    </source>
</evidence>
<protein>
    <submittedName>
        <fullName evidence="2">DUF411 domain-containing protein</fullName>
    </submittedName>
</protein>
<dbReference type="EMBL" id="JBHRSS010000008">
    <property type="protein sequence ID" value="MFC3105273.1"/>
    <property type="molecule type" value="Genomic_DNA"/>
</dbReference>
<dbReference type="SUPFAM" id="SSF52833">
    <property type="entry name" value="Thioredoxin-like"/>
    <property type="match status" value="1"/>
</dbReference>
<accession>A0ABV7ER94</accession>
<evidence type="ECO:0000313" key="2">
    <source>
        <dbReference type="EMBL" id="MFC3105273.1"/>
    </source>
</evidence>
<feature type="signal peptide" evidence="1">
    <location>
        <begin position="1"/>
        <end position="22"/>
    </location>
</feature>
<comment type="caution">
    <text evidence="2">The sequence shown here is derived from an EMBL/GenBank/DDBJ whole genome shotgun (WGS) entry which is preliminary data.</text>
</comment>
<reference evidence="3" key="1">
    <citation type="journal article" date="2019" name="Int. J. Syst. Evol. Microbiol.">
        <title>The Global Catalogue of Microorganisms (GCM) 10K type strain sequencing project: providing services to taxonomists for standard genome sequencing and annotation.</title>
        <authorList>
            <consortium name="The Broad Institute Genomics Platform"/>
            <consortium name="The Broad Institute Genome Sequencing Center for Infectious Disease"/>
            <person name="Wu L."/>
            <person name="Ma J."/>
        </authorList>
    </citation>
    <scope>NUCLEOTIDE SEQUENCE [LARGE SCALE GENOMIC DNA]</scope>
    <source>
        <strain evidence="3">KCTC 52640</strain>
    </source>
</reference>
<gene>
    <name evidence="2" type="ORF">ACFOSU_15435</name>
</gene>
<name>A0ABV7ER94_9GAMM</name>
<organism evidence="2 3">
    <name type="scientific">Salinisphaera aquimarina</name>
    <dbReference type="NCBI Taxonomy" id="2094031"/>
    <lineage>
        <taxon>Bacteria</taxon>
        <taxon>Pseudomonadati</taxon>
        <taxon>Pseudomonadota</taxon>
        <taxon>Gammaproteobacteria</taxon>
        <taxon>Salinisphaerales</taxon>
        <taxon>Salinisphaeraceae</taxon>
        <taxon>Salinisphaera</taxon>
    </lineage>
</organism>
<keyword evidence="3" id="KW-1185">Reference proteome</keyword>
<keyword evidence="1" id="KW-0732">Signal</keyword>
<dbReference type="Proteomes" id="UP001595462">
    <property type="component" value="Unassembled WGS sequence"/>
</dbReference>
<proteinExistence type="predicted"/>
<dbReference type="Pfam" id="PF04214">
    <property type="entry name" value="DUF411"/>
    <property type="match status" value="1"/>
</dbReference>
<dbReference type="InterPro" id="IPR007332">
    <property type="entry name" value="DUF411"/>
</dbReference>
<evidence type="ECO:0000313" key="3">
    <source>
        <dbReference type="Proteomes" id="UP001595462"/>
    </source>
</evidence>
<feature type="chain" id="PRO_5046084268" evidence="1">
    <location>
        <begin position="23"/>
        <end position="146"/>
    </location>
</feature>
<sequence length="146" mass="15760">MKNHLNRAIATLSLWVLVSVFAGVASSAPVTATLYHNPGCMCCEKYADYLNENGFDVKVVDSDDMASTNREHGVPPNLASCHTMMVGDYVVVGHVPAEVVRELLNEQPDIRGISLPGMPMGSPGMGGEKASPFVIRTLNDDVYTTY</sequence>
<dbReference type="InterPro" id="IPR036249">
    <property type="entry name" value="Thioredoxin-like_sf"/>
</dbReference>
<dbReference type="RefSeq" id="WP_353250923.1">
    <property type="nucleotide sequence ID" value="NZ_JBHRSS010000008.1"/>
</dbReference>